<feature type="compositionally biased region" description="Polar residues" evidence="1">
    <location>
        <begin position="147"/>
        <end position="165"/>
    </location>
</feature>
<feature type="compositionally biased region" description="Basic and acidic residues" evidence="1">
    <location>
        <begin position="194"/>
        <end position="206"/>
    </location>
</feature>
<feature type="compositionally biased region" description="Basic residues" evidence="1">
    <location>
        <begin position="21"/>
        <end position="34"/>
    </location>
</feature>
<reference evidence="2" key="1">
    <citation type="submission" date="2022-08" db="EMBL/GenBank/DDBJ databases">
        <authorList>
            <consortium name="DOE Joint Genome Institute"/>
            <person name="Min B."/>
            <person name="Riley R."/>
            <person name="Sierra-Patev S."/>
            <person name="Naranjo-Ortiz M."/>
            <person name="Looney B."/>
            <person name="Konkel Z."/>
            <person name="Slot J.C."/>
            <person name="Sakamoto Y."/>
            <person name="Steenwyk J.L."/>
            <person name="Rokas A."/>
            <person name="Carro J."/>
            <person name="Camarero S."/>
            <person name="Ferreira P."/>
            <person name="Molpeceres G."/>
            <person name="Ruiz-Duenas F.J."/>
            <person name="Serrano A."/>
            <person name="Henrissat B."/>
            <person name="Drula E."/>
            <person name="Hughes K.W."/>
            <person name="Mata J.L."/>
            <person name="Ishikawa N.K."/>
            <person name="Vargas-Isla R."/>
            <person name="Ushijima S."/>
            <person name="Smith C.A."/>
            <person name="Ahrendt S."/>
            <person name="Andreopoulos W."/>
            <person name="He G."/>
            <person name="Labutti K."/>
            <person name="Lipzen A."/>
            <person name="Ng V."/>
            <person name="Sandor L."/>
            <person name="Barry K."/>
            <person name="Martinez A.T."/>
            <person name="Xiao Y."/>
            <person name="Gibbons J.G."/>
            <person name="Terashima K."/>
            <person name="Hibbett D.S."/>
            <person name="Grigoriev I.V."/>
        </authorList>
    </citation>
    <scope>NUCLEOTIDE SEQUENCE</scope>
    <source>
        <strain evidence="2">Sp2 HRB7682 ss15</strain>
    </source>
</reference>
<feature type="compositionally biased region" description="Basic and acidic residues" evidence="1">
    <location>
        <begin position="1"/>
        <end position="11"/>
    </location>
</feature>
<protein>
    <submittedName>
        <fullName evidence="2">Uncharacterized protein</fullName>
    </submittedName>
</protein>
<dbReference type="EMBL" id="JANVFS010000042">
    <property type="protein sequence ID" value="KAJ4467181.1"/>
    <property type="molecule type" value="Genomic_DNA"/>
</dbReference>
<comment type="caution">
    <text evidence="2">The sequence shown here is derived from an EMBL/GenBank/DDBJ whole genome shotgun (WGS) entry which is preliminary data.</text>
</comment>
<dbReference type="Proteomes" id="UP001150238">
    <property type="component" value="Unassembled WGS sequence"/>
</dbReference>
<feature type="compositionally biased region" description="Pro residues" evidence="1">
    <location>
        <begin position="177"/>
        <end position="187"/>
    </location>
</feature>
<sequence length="254" mass="28822">MHMEDRGRDILDMVSITTTKSKSKAKSNAKKKRVVSGDEEESHVAAADDIGSLKENVLPSRPDIPQTPISRTHMASGSSIQATPDTPAPDQKHLKYPSLTSRYTIAPKSARKSTPMSDLIRRVNSMPNSQFKSPMPKEGNRTDRGNHTPTSLTAYSPYLKSSRSFLSRIAPLHPNRRTPPPLPPAPPPRKKTRKEIEWEKKDKEEREEVEERWEEELVERVGGMGEWLGMTEDMRKMMKRAKRDRELGLGGWEE</sequence>
<dbReference type="AlphaFoldDB" id="A0A9W8ZW85"/>
<evidence type="ECO:0000313" key="2">
    <source>
        <dbReference type="EMBL" id="KAJ4467181.1"/>
    </source>
</evidence>
<reference evidence="2" key="2">
    <citation type="journal article" date="2023" name="Proc. Natl. Acad. Sci. U.S.A.">
        <title>A global phylogenomic analysis of the shiitake genus Lentinula.</title>
        <authorList>
            <person name="Sierra-Patev S."/>
            <person name="Min B."/>
            <person name="Naranjo-Ortiz M."/>
            <person name="Looney B."/>
            <person name="Konkel Z."/>
            <person name="Slot J.C."/>
            <person name="Sakamoto Y."/>
            <person name="Steenwyk J.L."/>
            <person name="Rokas A."/>
            <person name="Carro J."/>
            <person name="Camarero S."/>
            <person name="Ferreira P."/>
            <person name="Molpeceres G."/>
            <person name="Ruiz-Duenas F.J."/>
            <person name="Serrano A."/>
            <person name="Henrissat B."/>
            <person name="Drula E."/>
            <person name="Hughes K.W."/>
            <person name="Mata J.L."/>
            <person name="Ishikawa N.K."/>
            <person name="Vargas-Isla R."/>
            <person name="Ushijima S."/>
            <person name="Smith C.A."/>
            <person name="Donoghue J."/>
            <person name="Ahrendt S."/>
            <person name="Andreopoulos W."/>
            <person name="He G."/>
            <person name="LaButti K."/>
            <person name="Lipzen A."/>
            <person name="Ng V."/>
            <person name="Riley R."/>
            <person name="Sandor L."/>
            <person name="Barry K."/>
            <person name="Martinez A.T."/>
            <person name="Xiao Y."/>
            <person name="Gibbons J.G."/>
            <person name="Terashima K."/>
            <person name="Grigoriev I.V."/>
            <person name="Hibbett D."/>
        </authorList>
    </citation>
    <scope>NUCLEOTIDE SEQUENCE</scope>
    <source>
        <strain evidence="2">Sp2 HRB7682 ss15</strain>
    </source>
</reference>
<feature type="region of interest" description="Disordered" evidence="1">
    <location>
        <begin position="1"/>
        <end position="211"/>
    </location>
</feature>
<organism evidence="2 3">
    <name type="scientific">Lentinula lateritia</name>
    <dbReference type="NCBI Taxonomy" id="40482"/>
    <lineage>
        <taxon>Eukaryota</taxon>
        <taxon>Fungi</taxon>
        <taxon>Dikarya</taxon>
        <taxon>Basidiomycota</taxon>
        <taxon>Agaricomycotina</taxon>
        <taxon>Agaricomycetes</taxon>
        <taxon>Agaricomycetidae</taxon>
        <taxon>Agaricales</taxon>
        <taxon>Marasmiineae</taxon>
        <taxon>Omphalotaceae</taxon>
        <taxon>Lentinula</taxon>
    </lineage>
</organism>
<evidence type="ECO:0000313" key="3">
    <source>
        <dbReference type="Proteomes" id="UP001150238"/>
    </source>
</evidence>
<gene>
    <name evidence="2" type="ORF">C8J55DRAFT_526303</name>
</gene>
<name>A0A9W8ZW85_9AGAR</name>
<accession>A0A9W8ZW85</accession>
<feature type="compositionally biased region" description="Polar residues" evidence="1">
    <location>
        <begin position="67"/>
        <end position="84"/>
    </location>
</feature>
<evidence type="ECO:0000256" key="1">
    <source>
        <dbReference type="SAM" id="MobiDB-lite"/>
    </source>
</evidence>
<proteinExistence type="predicted"/>